<evidence type="ECO:0000256" key="11">
    <source>
        <dbReference type="ARBA" id="ARBA00062478"/>
    </source>
</evidence>
<keyword evidence="4" id="KW-0150">Chloroplast</keyword>
<dbReference type="GO" id="GO:0045036">
    <property type="term" value="P:protein targeting to chloroplast"/>
    <property type="evidence" value="ECO:0007669"/>
    <property type="project" value="UniProtKB-ARBA"/>
</dbReference>
<dbReference type="GO" id="GO:0009706">
    <property type="term" value="C:chloroplast inner membrane"/>
    <property type="evidence" value="ECO:0007669"/>
    <property type="project" value="UniProtKB-SubCell"/>
</dbReference>
<keyword evidence="8" id="KW-0653">Protein transport</keyword>
<comment type="similarity">
    <text evidence="2">Belongs to the Tim17/Tim22/Tim23 family.</text>
</comment>
<organism evidence="13 14">
    <name type="scientific">Musa troglodytarum</name>
    <name type="common">fe'i banana</name>
    <dbReference type="NCBI Taxonomy" id="320322"/>
    <lineage>
        <taxon>Eukaryota</taxon>
        <taxon>Viridiplantae</taxon>
        <taxon>Streptophyta</taxon>
        <taxon>Embryophyta</taxon>
        <taxon>Tracheophyta</taxon>
        <taxon>Spermatophyta</taxon>
        <taxon>Magnoliopsida</taxon>
        <taxon>Liliopsida</taxon>
        <taxon>Zingiberales</taxon>
        <taxon>Musaceae</taxon>
        <taxon>Musa</taxon>
    </lineage>
</organism>
<dbReference type="EMBL" id="CP097510">
    <property type="protein sequence ID" value="URE39078.1"/>
    <property type="molecule type" value="Genomic_DNA"/>
</dbReference>
<evidence type="ECO:0000256" key="6">
    <source>
        <dbReference type="ARBA" id="ARBA00022692"/>
    </source>
</evidence>
<keyword evidence="7" id="KW-1001">Plastid inner membrane</keyword>
<dbReference type="CDD" id="cd09487">
    <property type="entry name" value="SAM_superfamily"/>
    <property type="match status" value="1"/>
</dbReference>
<evidence type="ECO:0000256" key="7">
    <source>
        <dbReference type="ARBA" id="ARBA00022780"/>
    </source>
</evidence>
<evidence type="ECO:0000256" key="10">
    <source>
        <dbReference type="ARBA" id="ARBA00023136"/>
    </source>
</evidence>
<dbReference type="InterPro" id="IPR039175">
    <property type="entry name" value="TIM22"/>
</dbReference>
<gene>
    <name evidence="13" type="ORF">MUK42_06212</name>
</gene>
<name>A0A9E7I0X1_9LILI</name>
<dbReference type="InterPro" id="IPR013761">
    <property type="entry name" value="SAM/pointed_sf"/>
</dbReference>
<dbReference type="GO" id="GO:0042721">
    <property type="term" value="C:TIM22 mitochondrial import inner membrane insertion complex"/>
    <property type="evidence" value="ECO:0007669"/>
    <property type="project" value="InterPro"/>
</dbReference>
<feature type="domain" description="SAM" evidence="12">
    <location>
        <begin position="312"/>
        <end position="360"/>
    </location>
</feature>
<reference evidence="13" key="1">
    <citation type="submission" date="2022-05" db="EMBL/GenBank/DDBJ databases">
        <title>The Musa troglodytarum L. genome provides insights into the mechanism of non-climacteric behaviour and enrichment of carotenoids.</title>
        <authorList>
            <person name="Wang J."/>
        </authorList>
    </citation>
    <scope>NUCLEOTIDE SEQUENCE</scope>
    <source>
        <tissue evidence="13">Leaf</tissue>
    </source>
</reference>
<evidence type="ECO:0000256" key="3">
    <source>
        <dbReference type="ARBA" id="ARBA00022448"/>
    </source>
</evidence>
<comment type="subunit">
    <text evidence="11">Probable component of a protein-conducting channel made of HP30-1, HP30-2 and HP20 that mediates the import of transit sequence-less proteins into the chloroplastic inner membrane. Interacts with CEQORH.</text>
</comment>
<evidence type="ECO:0000313" key="13">
    <source>
        <dbReference type="EMBL" id="URE39078.1"/>
    </source>
</evidence>
<dbReference type="GO" id="GO:0016031">
    <property type="term" value="P:tRNA import into mitochondrion"/>
    <property type="evidence" value="ECO:0007669"/>
    <property type="project" value="UniProtKB-ARBA"/>
</dbReference>
<keyword evidence="9" id="KW-1133">Transmembrane helix</keyword>
<dbReference type="PANTHER" id="PTHR14110:SF6">
    <property type="entry name" value="OS04G0405100 PROTEIN"/>
    <property type="match status" value="1"/>
</dbReference>
<keyword evidence="5" id="KW-0934">Plastid</keyword>
<dbReference type="Gene3D" id="1.10.150.50">
    <property type="entry name" value="Transcription Factor, Ets-1"/>
    <property type="match status" value="1"/>
</dbReference>
<sequence>MVGQGGGGGVGRSMVLAPPASPPNPIALAQAHIKELETSFRAWLAKQSMAVEAAVVTATNAAQGAAIGGLLGTLTSDVSSALPASTPNAAGLNPEAIASLKNAQVESLPSSIPFSDSSHYVDPSIRGFLLEHGERVYLGFYFSTKAPFAQQFAMTIWVLHIAIPSSNVDNIRQDYLQNHTCMDYKLFASKQPHQYVDADGQLGKAFAGGPLAQARNFAVMAGANAGISSVMKRIRGAEDVQSSLFCCSMVAAFGSGALFSLVSGMGGPNQAANAVTSGLFFALFQGGLFMVGQKFSSPPAEDVYYSQTRGMLTSLGLQNYEKNFKKGLLTDSTLPLLTDSALRDVNIPPGPRLLILDHIHSDPELTKGR</sequence>
<dbReference type="SUPFAM" id="SSF47769">
    <property type="entry name" value="SAM/Pointed domain"/>
    <property type="match status" value="1"/>
</dbReference>
<keyword evidence="6" id="KW-0812">Transmembrane</keyword>
<dbReference type="PANTHER" id="PTHR14110">
    <property type="entry name" value="MITOCHONDRIAL IMPORT INNER MEMBRANE TRANSLOCASE SUBUNIT TIM22"/>
    <property type="match status" value="1"/>
</dbReference>
<dbReference type="GO" id="GO:0045039">
    <property type="term" value="P:protein insertion into mitochondrial inner membrane"/>
    <property type="evidence" value="ECO:0007669"/>
    <property type="project" value="InterPro"/>
</dbReference>
<evidence type="ECO:0000256" key="8">
    <source>
        <dbReference type="ARBA" id="ARBA00022927"/>
    </source>
</evidence>
<evidence type="ECO:0000256" key="9">
    <source>
        <dbReference type="ARBA" id="ARBA00022989"/>
    </source>
</evidence>
<evidence type="ECO:0000256" key="1">
    <source>
        <dbReference type="ARBA" id="ARBA00004478"/>
    </source>
</evidence>
<evidence type="ECO:0000256" key="4">
    <source>
        <dbReference type="ARBA" id="ARBA00022528"/>
    </source>
</evidence>
<keyword evidence="10" id="KW-0472">Membrane</keyword>
<keyword evidence="3" id="KW-0813">Transport</keyword>
<dbReference type="InterPro" id="IPR001660">
    <property type="entry name" value="SAM"/>
</dbReference>
<dbReference type="OrthoDB" id="507126at2759"/>
<keyword evidence="14" id="KW-1185">Reference proteome</keyword>
<accession>A0A9E7I0X1</accession>
<dbReference type="Pfam" id="PF00536">
    <property type="entry name" value="SAM_1"/>
    <property type="match status" value="1"/>
</dbReference>
<dbReference type="FunFam" id="1.10.150.50:FF:000069">
    <property type="entry name" value="mitochondrial import inner membrane translocase subunit TIM22-like"/>
    <property type="match status" value="1"/>
</dbReference>
<dbReference type="Proteomes" id="UP001055439">
    <property type="component" value="Chromosome 8"/>
</dbReference>
<evidence type="ECO:0000313" key="14">
    <source>
        <dbReference type="Proteomes" id="UP001055439"/>
    </source>
</evidence>
<dbReference type="GO" id="GO:0008320">
    <property type="term" value="F:protein transmembrane transporter activity"/>
    <property type="evidence" value="ECO:0007669"/>
    <property type="project" value="TreeGrafter"/>
</dbReference>
<evidence type="ECO:0000256" key="5">
    <source>
        <dbReference type="ARBA" id="ARBA00022640"/>
    </source>
</evidence>
<proteinExistence type="inferred from homology"/>
<dbReference type="AlphaFoldDB" id="A0A9E7I0X1"/>
<evidence type="ECO:0000259" key="12">
    <source>
        <dbReference type="Pfam" id="PF00536"/>
    </source>
</evidence>
<protein>
    <submittedName>
        <fullName evidence="13">Tim17/Tim22/Tim23/Pmp24 family</fullName>
    </submittedName>
</protein>
<comment type="subcellular location">
    <subcellularLocation>
        <location evidence="1">Plastid</location>
        <location evidence="1">Chloroplast inner membrane</location>
        <topology evidence="1">Multi-pass membrane protein</topology>
    </subcellularLocation>
</comment>
<evidence type="ECO:0000256" key="2">
    <source>
        <dbReference type="ARBA" id="ARBA00008444"/>
    </source>
</evidence>